<keyword evidence="2" id="KW-0560">Oxidoreductase</keyword>
<dbReference type="GO" id="GO:0046872">
    <property type="term" value="F:metal ion binding"/>
    <property type="evidence" value="ECO:0007669"/>
    <property type="project" value="UniProtKB-KW"/>
</dbReference>
<dbReference type="PANTHER" id="PTHR11102">
    <property type="entry name" value="SEL-1-LIKE PROTEIN"/>
    <property type="match status" value="1"/>
</dbReference>
<dbReference type="EMBL" id="JBGBPQ010000009">
    <property type="protein sequence ID" value="KAL1519770.1"/>
    <property type="molecule type" value="Genomic_DNA"/>
</dbReference>
<feature type="domain" description="Fe2OG dioxygenase" evidence="3">
    <location>
        <begin position="119"/>
        <end position="209"/>
    </location>
</feature>
<dbReference type="Gene3D" id="2.60.120.620">
    <property type="entry name" value="q2cbj1_9rhob like domain"/>
    <property type="match status" value="1"/>
</dbReference>
<dbReference type="Proteomes" id="UP001515480">
    <property type="component" value="Unassembled WGS sequence"/>
</dbReference>
<evidence type="ECO:0000313" key="5">
    <source>
        <dbReference type="Proteomes" id="UP001515480"/>
    </source>
</evidence>
<evidence type="ECO:0000313" key="4">
    <source>
        <dbReference type="EMBL" id="KAL1519770.1"/>
    </source>
</evidence>
<gene>
    <name evidence="4" type="ORF">AB1Y20_023278</name>
</gene>
<keyword evidence="2" id="KW-0408">Iron</keyword>
<evidence type="ECO:0000256" key="1">
    <source>
        <dbReference type="ARBA" id="ARBA00038101"/>
    </source>
</evidence>
<comment type="caution">
    <text evidence="4">The sequence shown here is derived from an EMBL/GenBank/DDBJ whole genome shotgun (WGS) entry which is preliminary data.</text>
</comment>
<dbReference type="InterPro" id="IPR011990">
    <property type="entry name" value="TPR-like_helical_dom_sf"/>
</dbReference>
<protein>
    <recommendedName>
        <fullName evidence="3">Fe2OG dioxygenase domain-containing protein</fullName>
    </recommendedName>
</protein>
<evidence type="ECO:0000259" key="3">
    <source>
        <dbReference type="PROSITE" id="PS51471"/>
    </source>
</evidence>
<dbReference type="Pfam" id="PF08238">
    <property type="entry name" value="Sel1"/>
    <property type="match status" value="4"/>
</dbReference>
<evidence type="ECO:0000256" key="2">
    <source>
        <dbReference type="RuleBase" id="RU003682"/>
    </source>
</evidence>
<dbReference type="InterPro" id="IPR006597">
    <property type="entry name" value="Sel1-like"/>
</dbReference>
<proteinExistence type="inferred from homology"/>
<comment type="similarity">
    <text evidence="2">Belongs to the iron/ascorbate-dependent oxidoreductase family.</text>
</comment>
<dbReference type="PROSITE" id="PS51471">
    <property type="entry name" value="FE2OG_OXY"/>
    <property type="match status" value="1"/>
</dbReference>
<dbReference type="Gene3D" id="1.25.40.10">
    <property type="entry name" value="Tetratricopeptide repeat domain"/>
    <property type="match status" value="1"/>
</dbReference>
<name>A0AB34JDL9_PRYPA</name>
<dbReference type="GO" id="GO:0016491">
    <property type="term" value="F:oxidoreductase activity"/>
    <property type="evidence" value="ECO:0007669"/>
    <property type="project" value="UniProtKB-KW"/>
</dbReference>
<keyword evidence="5" id="KW-1185">Reference proteome</keyword>
<dbReference type="AlphaFoldDB" id="A0AB34JDL9"/>
<dbReference type="SUPFAM" id="SSF81901">
    <property type="entry name" value="HCP-like"/>
    <property type="match status" value="1"/>
</dbReference>
<dbReference type="SMART" id="SM00671">
    <property type="entry name" value="SEL1"/>
    <property type="match status" value="4"/>
</dbReference>
<organism evidence="4 5">
    <name type="scientific">Prymnesium parvum</name>
    <name type="common">Toxic golden alga</name>
    <dbReference type="NCBI Taxonomy" id="97485"/>
    <lineage>
        <taxon>Eukaryota</taxon>
        <taxon>Haptista</taxon>
        <taxon>Haptophyta</taxon>
        <taxon>Prymnesiophyceae</taxon>
        <taxon>Prymnesiales</taxon>
        <taxon>Prymnesiaceae</taxon>
        <taxon>Prymnesium</taxon>
    </lineage>
</organism>
<sequence>MFALLAPFASDCRTDAQPDATARAYVSFNASLIADAGLGRVVRLARELLLAEEAEVLMRTIREHKAKLSHLDSIDGLPSYELYILERAHSVHPAADTLSPLFARLERHVEATYGCAACRVCHCLLRRYLPTERTGVPSHYDRHAFVTAVVQLNPADFEGGLFLQRGARADSRAFFSAGPRDAILHQYDLNHGVDVTHGTRYSAIFWLADSAASCEEGTSPWYAADAEAGSVFAQDALMELHALGQHGYAKDFAAAVKWGTLAAEQGYAPSQARLGRLYLAGEGVQRDPRLGLEWVRRAAEQGYPSAEYTMGVACQYGDADGGLEAAARWFRSAAEAGEAKAQHELGLALANGDGVAVDRREGSLWLQKAAAQGHSEAKADLEQERT</sequence>
<reference evidence="4 5" key="1">
    <citation type="journal article" date="2024" name="Science">
        <title>Giant polyketide synthase enzymes in the biosynthesis of giant marine polyether toxins.</title>
        <authorList>
            <person name="Fallon T.R."/>
            <person name="Shende V.V."/>
            <person name="Wierzbicki I.H."/>
            <person name="Pendleton A.L."/>
            <person name="Watervoot N.F."/>
            <person name="Auber R.P."/>
            <person name="Gonzalez D.J."/>
            <person name="Wisecaver J.H."/>
            <person name="Moore B.S."/>
        </authorList>
    </citation>
    <scope>NUCLEOTIDE SEQUENCE [LARGE SCALE GENOMIC DNA]</scope>
    <source>
        <strain evidence="4 5">12B1</strain>
    </source>
</reference>
<dbReference type="InterPro" id="IPR050767">
    <property type="entry name" value="Sel1_AlgK"/>
</dbReference>
<accession>A0AB34JDL9</accession>
<dbReference type="InterPro" id="IPR005123">
    <property type="entry name" value="Oxoglu/Fe-dep_dioxygenase_dom"/>
</dbReference>
<keyword evidence="2" id="KW-0479">Metal-binding</keyword>
<comment type="similarity">
    <text evidence="1">Belongs to the sel-1 family.</text>
</comment>
<dbReference type="PANTHER" id="PTHR11102:SF160">
    <property type="entry name" value="ERAD-ASSOCIATED E3 UBIQUITIN-PROTEIN LIGASE COMPONENT HRD3"/>
    <property type="match status" value="1"/>
</dbReference>